<evidence type="ECO:0000256" key="1">
    <source>
        <dbReference type="SAM" id="Phobius"/>
    </source>
</evidence>
<reference evidence="3" key="1">
    <citation type="journal article" date="2019" name="Int. J. Syst. Evol. Microbiol.">
        <title>The Global Catalogue of Microorganisms (GCM) 10K type strain sequencing project: providing services to taxonomists for standard genome sequencing and annotation.</title>
        <authorList>
            <consortium name="The Broad Institute Genomics Platform"/>
            <consortium name="The Broad Institute Genome Sequencing Center for Infectious Disease"/>
            <person name="Wu L."/>
            <person name="Ma J."/>
        </authorList>
    </citation>
    <scope>NUCLEOTIDE SEQUENCE [LARGE SCALE GENOMIC DNA]</scope>
    <source>
        <strain evidence="3">KCTC 42255</strain>
    </source>
</reference>
<protein>
    <submittedName>
        <fullName evidence="2">Uncharacterized protein</fullName>
    </submittedName>
</protein>
<organism evidence="2 3">
    <name type="scientific">Mesonia sediminis</name>
    <dbReference type="NCBI Taxonomy" id="1703946"/>
    <lineage>
        <taxon>Bacteria</taxon>
        <taxon>Pseudomonadati</taxon>
        <taxon>Bacteroidota</taxon>
        <taxon>Flavobacteriia</taxon>
        <taxon>Flavobacteriales</taxon>
        <taxon>Flavobacteriaceae</taxon>
        <taxon>Mesonia</taxon>
    </lineage>
</organism>
<evidence type="ECO:0000313" key="3">
    <source>
        <dbReference type="Proteomes" id="UP001597357"/>
    </source>
</evidence>
<proteinExistence type="predicted"/>
<keyword evidence="3" id="KW-1185">Reference proteome</keyword>
<keyword evidence="1" id="KW-1133">Transmembrane helix</keyword>
<feature type="transmembrane region" description="Helical" evidence="1">
    <location>
        <begin position="12"/>
        <end position="28"/>
    </location>
</feature>
<dbReference type="RefSeq" id="WP_379043932.1">
    <property type="nucleotide sequence ID" value="NZ_JBHULZ010000014.1"/>
</dbReference>
<keyword evidence="1" id="KW-0472">Membrane</keyword>
<comment type="caution">
    <text evidence="2">The sequence shown here is derived from an EMBL/GenBank/DDBJ whole genome shotgun (WGS) entry which is preliminary data.</text>
</comment>
<name>A0ABW5SAW7_9FLAO</name>
<sequence>MLKQLLKYTRYVALGAFFICFILLRFEWGKALISMDLQNFFVLIYLIAEVFYLRLQVKSQKEEIRRLKE</sequence>
<dbReference type="EMBL" id="JBHULZ010000014">
    <property type="protein sequence ID" value="MFD2696955.1"/>
    <property type="molecule type" value="Genomic_DNA"/>
</dbReference>
<evidence type="ECO:0000313" key="2">
    <source>
        <dbReference type="EMBL" id="MFD2696955.1"/>
    </source>
</evidence>
<gene>
    <name evidence="2" type="ORF">ACFSQ0_03045</name>
</gene>
<accession>A0ABW5SAW7</accession>
<keyword evidence="1" id="KW-0812">Transmembrane</keyword>
<feature type="transmembrane region" description="Helical" evidence="1">
    <location>
        <begin position="40"/>
        <end position="57"/>
    </location>
</feature>
<dbReference type="Proteomes" id="UP001597357">
    <property type="component" value="Unassembled WGS sequence"/>
</dbReference>